<dbReference type="Pfam" id="PF10188">
    <property type="entry name" value="Oscp1"/>
    <property type="match status" value="1"/>
</dbReference>
<dbReference type="VEuPathDB" id="TriTrypDB:TvY486_0501920"/>
<dbReference type="GO" id="GO:0005886">
    <property type="term" value="C:plasma membrane"/>
    <property type="evidence" value="ECO:0007669"/>
    <property type="project" value="TreeGrafter"/>
</dbReference>
<evidence type="ECO:0000256" key="1">
    <source>
        <dbReference type="SAM" id="MobiDB-lite"/>
    </source>
</evidence>
<dbReference type="GO" id="GO:0005737">
    <property type="term" value="C:cytoplasm"/>
    <property type="evidence" value="ECO:0007669"/>
    <property type="project" value="TreeGrafter"/>
</dbReference>
<name>G0TVL8_TRYVY</name>
<reference evidence="2" key="1">
    <citation type="journal article" date="2012" name="Proc. Natl. Acad. Sci. U.S.A.">
        <title>Antigenic diversity is generated by distinct evolutionary mechanisms in African trypanosome species.</title>
        <authorList>
            <person name="Jackson A.P."/>
            <person name="Berry A."/>
            <person name="Aslett M."/>
            <person name="Allison H.C."/>
            <person name="Burton P."/>
            <person name="Vavrova-Anderson J."/>
            <person name="Brown R."/>
            <person name="Browne H."/>
            <person name="Corton N."/>
            <person name="Hauser H."/>
            <person name="Gamble J."/>
            <person name="Gilderthorp R."/>
            <person name="Marcello L."/>
            <person name="McQuillan J."/>
            <person name="Otto T.D."/>
            <person name="Quail M.A."/>
            <person name="Sanders M.J."/>
            <person name="van Tonder A."/>
            <person name="Ginger M.L."/>
            <person name="Field M.C."/>
            <person name="Barry J.D."/>
            <person name="Hertz-Fowler C."/>
            <person name="Berriman M."/>
        </authorList>
    </citation>
    <scope>NUCLEOTIDE SEQUENCE</scope>
    <source>
        <strain evidence="2">Y486</strain>
    </source>
</reference>
<dbReference type="OMA" id="GTMFNKR"/>
<protein>
    <submittedName>
        <fullName evidence="2">Uncharacterized protein</fullName>
    </submittedName>
</protein>
<proteinExistence type="predicted"/>
<dbReference type="InterPro" id="IPR019332">
    <property type="entry name" value="OSCP1"/>
</dbReference>
<sequence>MSDSSLPFLILNYGAEMIFILYERLVAQQVSQEMAQGALAGVVNHMFNDEFVSELLRPQQLYSFTATKELFTSLSQASVIRLSPSSMSKLFELMTVVLKYKLFVLRHPLELLELTWGCLEELLKVLPVEGQKCVMSVFPRLQEFFGQLTVGELASIRGQLLNFFSGRYTPVSILLEGGMQAQNGYFLLPLDECLPPLSVCEPPGRICYYNKGSLVSSSTFEHRDATLRHPSHVPLDGWNPRVRANTRLTGRVVNMYNTNRERGSKREKEKPQSVKSDPVQPEAPTRSEEEHCDHVREEINHLLRLVRGKKEGVQTGFKLSLFDHLDDRHGNKESGTDEGSAQATAVNRMSKKQLQAQNKELFGLADGLRLDKDPHRAPRSNSKPSNNLLDIMDES</sequence>
<feature type="region of interest" description="Disordered" evidence="1">
    <location>
        <begin position="365"/>
        <end position="395"/>
    </location>
</feature>
<dbReference type="PANTHER" id="PTHR21439">
    <property type="entry name" value="OXIDORED-NITRO DOMAIN-CONTAINING PROTEIN"/>
    <property type="match status" value="1"/>
</dbReference>
<dbReference type="EMBL" id="HE573021">
    <property type="protein sequence ID" value="CCC47984.1"/>
    <property type="molecule type" value="Genomic_DNA"/>
</dbReference>
<gene>
    <name evidence="2" type="ORF">TVY486_0501920</name>
</gene>
<feature type="compositionally biased region" description="Basic and acidic residues" evidence="1">
    <location>
        <begin position="259"/>
        <end position="272"/>
    </location>
</feature>
<accession>G0TVL8</accession>
<organism evidence="2">
    <name type="scientific">Trypanosoma vivax (strain Y486)</name>
    <dbReference type="NCBI Taxonomy" id="1055687"/>
    <lineage>
        <taxon>Eukaryota</taxon>
        <taxon>Discoba</taxon>
        <taxon>Euglenozoa</taxon>
        <taxon>Kinetoplastea</taxon>
        <taxon>Metakinetoplastina</taxon>
        <taxon>Trypanosomatida</taxon>
        <taxon>Trypanosomatidae</taxon>
        <taxon>Trypanosoma</taxon>
        <taxon>Duttonella</taxon>
    </lineage>
</organism>
<evidence type="ECO:0000313" key="2">
    <source>
        <dbReference type="EMBL" id="CCC47984.1"/>
    </source>
</evidence>
<feature type="region of interest" description="Disordered" evidence="1">
    <location>
        <begin position="249"/>
        <end position="293"/>
    </location>
</feature>
<feature type="compositionally biased region" description="Polar residues" evidence="1">
    <location>
        <begin position="379"/>
        <end position="388"/>
    </location>
</feature>
<dbReference type="PANTHER" id="PTHR21439:SF0">
    <property type="entry name" value="PROTEIN OSCP1"/>
    <property type="match status" value="1"/>
</dbReference>
<dbReference type="AlphaFoldDB" id="G0TVL8"/>